<proteinExistence type="predicted"/>
<evidence type="ECO:0000313" key="5">
    <source>
        <dbReference type="Proteomes" id="UP000199069"/>
    </source>
</evidence>
<feature type="signal peptide" evidence="3">
    <location>
        <begin position="1"/>
        <end position="23"/>
    </location>
</feature>
<dbReference type="PANTHER" id="PTHR36182:SF1">
    <property type="entry name" value="PROTEIN, PUTATIVE (AFU_ORTHOLOGUE AFUA_6G10930)-RELATED"/>
    <property type="match status" value="1"/>
</dbReference>
<organism evidence="4 5">
    <name type="scientific">Rhodotorula toruloides</name>
    <name type="common">Yeast</name>
    <name type="synonym">Rhodosporidium toruloides</name>
    <dbReference type="NCBI Taxonomy" id="5286"/>
    <lineage>
        <taxon>Eukaryota</taxon>
        <taxon>Fungi</taxon>
        <taxon>Dikarya</taxon>
        <taxon>Basidiomycota</taxon>
        <taxon>Pucciniomycotina</taxon>
        <taxon>Microbotryomycetes</taxon>
        <taxon>Sporidiobolales</taxon>
        <taxon>Sporidiobolaceae</taxon>
        <taxon>Rhodotorula</taxon>
    </lineage>
</organism>
<feature type="region of interest" description="Disordered" evidence="1">
    <location>
        <begin position="330"/>
        <end position="374"/>
    </location>
</feature>
<feature type="compositionally biased region" description="Gly residues" evidence="1">
    <location>
        <begin position="264"/>
        <end position="289"/>
    </location>
</feature>
<sequence>MPEQRPSLRWLALLLLLAPAAHAHMELVSPYAMWSKSDPQVTEDQKGSHNSYSMTSPLKKDGSDFPGKKFVTAEALASYKPVATLVAGQEFSWDLAGTATHNGGSCQVGMSYDLMKTMVVMASWIGGCPLQNGTLSPFPRSTRTSPTLLARSIFWWSWVNETGNREMYQNAAVVSVSGTAKSFTGPQIYRANTFGEGVCVNTEGTDDVFPNPGPQVFYGGKSSASSPKISLNCPGWDNNKMVTVTGTGNGPAAAAGTGSSEFGSGSGAGTGAGSGAGTGTGDTTGGTGSTTGSTGSTSLSANDTKFLMFGGGFLALLLLAGCFIFAMHRNSSGGGSGRRRRYQDSDTSDSSDSSDDSYDEKPGRRHRHHHRYRD</sequence>
<feature type="region of interest" description="Disordered" evidence="1">
    <location>
        <begin position="38"/>
        <end position="60"/>
    </location>
</feature>
<name>A0A0K3CI17_RHOTO</name>
<feature type="compositionally biased region" description="Polar residues" evidence="1">
    <location>
        <begin position="38"/>
        <end position="56"/>
    </location>
</feature>
<dbReference type="EMBL" id="CWKI01000008">
    <property type="protein sequence ID" value="CTR08613.1"/>
    <property type="molecule type" value="Genomic_DNA"/>
</dbReference>
<dbReference type="PANTHER" id="PTHR36182">
    <property type="entry name" value="PROTEIN, PUTATIVE (AFU_ORTHOLOGUE AFUA_6G10930)-RELATED"/>
    <property type="match status" value="1"/>
</dbReference>
<feature type="chain" id="PRO_5005495221" evidence="3">
    <location>
        <begin position="24"/>
        <end position="374"/>
    </location>
</feature>
<protein>
    <submittedName>
        <fullName evidence="4">FGENESH: predicted gene_8.329 protein</fullName>
    </submittedName>
</protein>
<feature type="transmembrane region" description="Helical" evidence="2">
    <location>
        <begin position="306"/>
        <end position="326"/>
    </location>
</feature>
<keyword evidence="3" id="KW-0732">Signal</keyword>
<accession>A0A0K3CI17</accession>
<feature type="compositionally biased region" description="Acidic residues" evidence="1">
    <location>
        <begin position="346"/>
        <end position="358"/>
    </location>
</feature>
<feature type="compositionally biased region" description="Low complexity" evidence="1">
    <location>
        <begin position="251"/>
        <end position="263"/>
    </location>
</feature>
<feature type="region of interest" description="Disordered" evidence="1">
    <location>
        <begin position="251"/>
        <end position="297"/>
    </location>
</feature>
<dbReference type="Gene3D" id="2.70.50.70">
    <property type="match status" value="1"/>
</dbReference>
<dbReference type="OMA" id="NDCHTIE"/>
<evidence type="ECO:0000256" key="2">
    <source>
        <dbReference type="SAM" id="Phobius"/>
    </source>
</evidence>
<gene>
    <name evidence="4" type="primary">FGENESH: predicted gene_8.329</name>
    <name evidence="4" type="ORF">BN2166_0044740</name>
</gene>
<dbReference type="Proteomes" id="UP000199069">
    <property type="component" value="Unassembled WGS sequence"/>
</dbReference>
<keyword evidence="2" id="KW-1133">Transmembrane helix</keyword>
<evidence type="ECO:0000313" key="4">
    <source>
        <dbReference type="EMBL" id="CTR08613.1"/>
    </source>
</evidence>
<keyword evidence="2" id="KW-0472">Membrane</keyword>
<feature type="compositionally biased region" description="Basic residues" evidence="1">
    <location>
        <begin position="363"/>
        <end position="374"/>
    </location>
</feature>
<keyword evidence="2" id="KW-0812">Transmembrane</keyword>
<reference evidence="4 5" key="1">
    <citation type="submission" date="2015-07" db="EMBL/GenBank/DDBJ databases">
        <authorList>
            <person name="Cajimat M.N.B."/>
            <person name="Milazzo M.L."/>
            <person name="Fulhorst C.F."/>
        </authorList>
    </citation>
    <scope>NUCLEOTIDE SEQUENCE [LARGE SCALE GENOMIC DNA]</scope>
    <source>
        <strain evidence="4">Single colony</strain>
    </source>
</reference>
<dbReference type="AlphaFoldDB" id="A0A0K3CI17"/>
<evidence type="ECO:0000256" key="1">
    <source>
        <dbReference type="SAM" id="MobiDB-lite"/>
    </source>
</evidence>
<keyword evidence="5" id="KW-1185">Reference proteome</keyword>
<evidence type="ECO:0000256" key="3">
    <source>
        <dbReference type="SAM" id="SignalP"/>
    </source>
</evidence>